<feature type="region of interest" description="Disordered" evidence="3">
    <location>
        <begin position="1"/>
        <end position="24"/>
    </location>
</feature>
<evidence type="ECO:0000256" key="3">
    <source>
        <dbReference type="SAM" id="MobiDB-lite"/>
    </source>
</evidence>
<dbReference type="Pfam" id="PF07883">
    <property type="entry name" value="Cupin_2"/>
    <property type="match status" value="1"/>
</dbReference>
<keyword evidence="2" id="KW-0560">Oxidoreductase</keyword>
<protein>
    <submittedName>
        <fullName evidence="5">Putative gentisate-dioxygenase protein</fullName>
    </submittedName>
</protein>
<dbReference type="Proteomes" id="UP000012174">
    <property type="component" value="Unassembled WGS sequence"/>
</dbReference>
<dbReference type="InterPro" id="IPR011051">
    <property type="entry name" value="RmlC_Cupin_sf"/>
</dbReference>
<dbReference type="PANTHER" id="PTHR41517:SF1">
    <property type="entry name" value="CUPIN"/>
    <property type="match status" value="1"/>
</dbReference>
<evidence type="ECO:0000313" key="5">
    <source>
        <dbReference type="EMBL" id="EMR68775.1"/>
    </source>
</evidence>
<reference evidence="6" key="1">
    <citation type="journal article" date="2013" name="Genome Announc.">
        <title>Draft genome sequence of the grapevine dieback fungus Eutypa lata UCR-EL1.</title>
        <authorList>
            <person name="Blanco-Ulate B."/>
            <person name="Rolshausen P.E."/>
            <person name="Cantu D."/>
        </authorList>
    </citation>
    <scope>NUCLEOTIDE SEQUENCE [LARGE SCALE GENOMIC DNA]</scope>
    <source>
        <strain evidence="6">UCR-EL1</strain>
    </source>
</reference>
<organism evidence="5 6">
    <name type="scientific">Eutypa lata (strain UCR-EL1)</name>
    <name type="common">Grapevine dieback disease fungus</name>
    <name type="synonym">Eutypa armeniacae</name>
    <dbReference type="NCBI Taxonomy" id="1287681"/>
    <lineage>
        <taxon>Eukaryota</taxon>
        <taxon>Fungi</taxon>
        <taxon>Dikarya</taxon>
        <taxon>Ascomycota</taxon>
        <taxon>Pezizomycotina</taxon>
        <taxon>Sordariomycetes</taxon>
        <taxon>Xylariomycetidae</taxon>
        <taxon>Xylariales</taxon>
        <taxon>Diatrypaceae</taxon>
        <taxon>Eutypa</taxon>
    </lineage>
</organism>
<evidence type="ECO:0000256" key="2">
    <source>
        <dbReference type="ARBA" id="ARBA00023002"/>
    </source>
</evidence>
<feature type="compositionally biased region" description="Polar residues" evidence="3">
    <location>
        <begin position="9"/>
        <end position="24"/>
    </location>
</feature>
<accession>M7TPZ5</accession>
<evidence type="ECO:0000256" key="1">
    <source>
        <dbReference type="ARBA" id="ARBA00022964"/>
    </source>
</evidence>
<dbReference type="eggNOG" id="ENOG502R6B0">
    <property type="taxonomic scope" value="Eukaryota"/>
</dbReference>
<dbReference type="HOGENOM" id="CLU_060572_1_0_1"/>
<dbReference type="CDD" id="cd02216">
    <property type="entry name" value="cupin_GDO-like_N"/>
    <property type="match status" value="1"/>
</dbReference>
<dbReference type="Gene3D" id="2.60.120.10">
    <property type="entry name" value="Jelly Rolls"/>
    <property type="match status" value="1"/>
</dbReference>
<dbReference type="OrthoDB" id="2205143at2759"/>
<keyword evidence="6" id="KW-1185">Reference proteome</keyword>
<dbReference type="AlphaFoldDB" id="M7TPZ5"/>
<proteinExistence type="predicted"/>
<sequence length="314" mass="34746">MSPHKEDQQQTTTGASTNATKSNGSDASAVFLQSLPTAHVGPLWKVMSAMVPPRPAPKAEVALWRYEELRPLLLRAGELVGTDEAERRVLMLVNPKMQAPYTTDTLYAGLQLIRPGETAPAHRHTAFALRFIVEGERGFTAVGGRKVYMRRGDVVLTPSWDWHDHGHEGDGPMIWLDGLDLPLYQAFPTNFAEMYAEERYPSEPSSDIGDLRIGWEEVQRDLDAQPGPHAIYHYEIPSHDEKGTTKQPLSRTVGGQAERVDGGSESIQIRESCSFVYHCLDGRGRTRLRLADGTATEVEWSKGDTFAVPASPIA</sequence>
<dbReference type="PANTHER" id="PTHR41517">
    <property type="entry name" value="1,2-DIOXYGENASE PROTEIN-RELATED"/>
    <property type="match status" value="1"/>
</dbReference>
<dbReference type="EMBL" id="KB706185">
    <property type="protein sequence ID" value="EMR68775.1"/>
    <property type="molecule type" value="Genomic_DNA"/>
</dbReference>
<dbReference type="KEGG" id="ela:UCREL1_4222"/>
<dbReference type="InterPro" id="IPR013096">
    <property type="entry name" value="Cupin_2"/>
</dbReference>
<dbReference type="STRING" id="1287681.M7TPZ5"/>
<dbReference type="OMA" id="INDRPMV"/>
<evidence type="ECO:0000259" key="4">
    <source>
        <dbReference type="Pfam" id="PF07883"/>
    </source>
</evidence>
<dbReference type="InterPro" id="IPR047183">
    <property type="entry name" value="GDO-like"/>
</dbReference>
<dbReference type="SUPFAM" id="SSF51182">
    <property type="entry name" value="RmlC-like cupins"/>
    <property type="match status" value="1"/>
</dbReference>
<keyword evidence="1 5" id="KW-0223">Dioxygenase</keyword>
<evidence type="ECO:0000313" key="6">
    <source>
        <dbReference type="Proteomes" id="UP000012174"/>
    </source>
</evidence>
<name>M7TPZ5_EUTLA</name>
<gene>
    <name evidence="5" type="ORF">UCREL1_4222</name>
</gene>
<dbReference type="GO" id="GO:0051213">
    <property type="term" value="F:dioxygenase activity"/>
    <property type="evidence" value="ECO:0007669"/>
    <property type="project" value="UniProtKB-KW"/>
</dbReference>
<dbReference type="InterPro" id="IPR014710">
    <property type="entry name" value="RmlC-like_jellyroll"/>
</dbReference>
<feature type="domain" description="Cupin type-2" evidence="4">
    <location>
        <begin position="110"/>
        <end position="177"/>
    </location>
</feature>